<feature type="compositionally biased region" description="Basic and acidic residues" evidence="1">
    <location>
        <begin position="1"/>
        <end position="11"/>
    </location>
</feature>
<sequence>APEPHAGRDPRPPFGGPDRRGRRPLGEAAPHQPRHRAGAAGLRVQDLPGQPQPRRPGARRRTVLPGAGDPGARGRRGRVPQGRDGHAGRRRRRGGGGEGALDAVRRRERGGRRLRARTRPYGRHGPLHKGGLLLPHQKI</sequence>
<dbReference type="EMBL" id="CADCUV010000034">
    <property type="protein sequence ID" value="CAA9393308.1"/>
    <property type="molecule type" value="Genomic_DNA"/>
</dbReference>
<proteinExistence type="predicted"/>
<feature type="compositionally biased region" description="Basic residues" evidence="1">
    <location>
        <begin position="106"/>
        <end position="127"/>
    </location>
</feature>
<dbReference type="AlphaFoldDB" id="A0A6J4NNQ0"/>
<organism evidence="2">
    <name type="scientific">uncultured Rubrobacteraceae bacterium</name>
    <dbReference type="NCBI Taxonomy" id="349277"/>
    <lineage>
        <taxon>Bacteria</taxon>
        <taxon>Bacillati</taxon>
        <taxon>Actinomycetota</taxon>
        <taxon>Rubrobacteria</taxon>
        <taxon>Rubrobacterales</taxon>
        <taxon>Rubrobacteraceae</taxon>
        <taxon>environmental samples</taxon>
    </lineage>
</organism>
<feature type="non-terminal residue" evidence="2">
    <location>
        <position position="1"/>
    </location>
</feature>
<evidence type="ECO:0000313" key="2">
    <source>
        <dbReference type="EMBL" id="CAA9393308.1"/>
    </source>
</evidence>
<accession>A0A6J4NNQ0</accession>
<evidence type="ECO:0000256" key="1">
    <source>
        <dbReference type="SAM" id="MobiDB-lite"/>
    </source>
</evidence>
<feature type="non-terminal residue" evidence="2">
    <location>
        <position position="139"/>
    </location>
</feature>
<protein>
    <submittedName>
        <fullName evidence="2">Uncharacterized protein</fullName>
    </submittedName>
</protein>
<reference evidence="2" key="1">
    <citation type="submission" date="2020-02" db="EMBL/GenBank/DDBJ databases">
        <authorList>
            <person name="Meier V. D."/>
        </authorList>
    </citation>
    <scope>NUCLEOTIDE SEQUENCE</scope>
    <source>
        <strain evidence="2">AVDCRST_MAG22</strain>
    </source>
</reference>
<name>A0A6J4NNQ0_9ACTN</name>
<gene>
    <name evidence="2" type="ORF">AVDCRST_MAG22-748</name>
</gene>
<feature type="region of interest" description="Disordered" evidence="1">
    <location>
        <begin position="1"/>
        <end position="139"/>
    </location>
</feature>
<feature type="compositionally biased region" description="Low complexity" evidence="1">
    <location>
        <begin position="129"/>
        <end position="139"/>
    </location>
</feature>